<feature type="region of interest" description="Disordered" evidence="2">
    <location>
        <begin position="15"/>
        <end position="53"/>
    </location>
</feature>
<protein>
    <submittedName>
        <fullName evidence="4">Uncharacterized protein</fullName>
    </submittedName>
</protein>
<sequence length="127" mass="13498">MAAAASGRALLRSVASRMARAPPQQHQRLGLHGSSLGPAGLPFTPPPPNMARTEPMELGVHVTVPAVAEIRAIRKAAEEAKVSREAASEEMAQIRQECRLIRGLLQESRDAEKALTEAKAKASDGQS</sequence>
<comment type="caution">
    <text evidence="4">The sequence shown here is derived from an EMBL/GenBank/DDBJ whole genome shotgun (WGS) entry which is preliminary data.</text>
</comment>
<feature type="coiled-coil region" evidence="1">
    <location>
        <begin position="70"/>
        <end position="121"/>
    </location>
</feature>
<reference evidence="4 5" key="1">
    <citation type="journal article" date="2019" name="Sci. Rep.">
        <title>A high-quality genome of Eragrostis curvula grass provides insights into Poaceae evolution and supports new strategies to enhance forage quality.</title>
        <authorList>
            <person name="Carballo J."/>
            <person name="Santos B.A.C.M."/>
            <person name="Zappacosta D."/>
            <person name="Garbus I."/>
            <person name="Selva J.P."/>
            <person name="Gallo C.A."/>
            <person name="Diaz A."/>
            <person name="Albertini E."/>
            <person name="Caccamo M."/>
            <person name="Echenique V."/>
        </authorList>
    </citation>
    <scope>NUCLEOTIDE SEQUENCE [LARGE SCALE GENOMIC DNA]</scope>
    <source>
        <strain evidence="5">cv. Victoria</strain>
        <tissue evidence="4">Leaf</tissue>
    </source>
</reference>
<keyword evidence="1" id="KW-0175">Coiled coil</keyword>
<dbReference type="Proteomes" id="UP000324897">
    <property type="component" value="Chromosome 1"/>
</dbReference>
<dbReference type="Gramene" id="TVU32854">
    <property type="protein sequence ID" value="TVU32854"/>
    <property type="gene ID" value="EJB05_24613"/>
</dbReference>
<dbReference type="Gramene" id="TVU02907">
    <property type="protein sequence ID" value="TVU02907"/>
    <property type="gene ID" value="EJB05_51587"/>
</dbReference>
<dbReference type="EMBL" id="RWGY01000011">
    <property type="protein sequence ID" value="TVU32854.1"/>
    <property type="molecule type" value="Genomic_DNA"/>
</dbReference>
<gene>
    <name evidence="4" type="ORF">EJB05_24613</name>
    <name evidence="3" type="ORF">EJB05_51587</name>
</gene>
<organism evidence="4 5">
    <name type="scientific">Eragrostis curvula</name>
    <name type="common">weeping love grass</name>
    <dbReference type="NCBI Taxonomy" id="38414"/>
    <lineage>
        <taxon>Eukaryota</taxon>
        <taxon>Viridiplantae</taxon>
        <taxon>Streptophyta</taxon>
        <taxon>Embryophyta</taxon>
        <taxon>Tracheophyta</taxon>
        <taxon>Spermatophyta</taxon>
        <taxon>Magnoliopsida</taxon>
        <taxon>Liliopsida</taxon>
        <taxon>Poales</taxon>
        <taxon>Poaceae</taxon>
        <taxon>PACMAD clade</taxon>
        <taxon>Chloridoideae</taxon>
        <taxon>Eragrostideae</taxon>
        <taxon>Eragrostidinae</taxon>
        <taxon>Eragrostis</taxon>
    </lineage>
</organism>
<dbReference type="AlphaFoldDB" id="A0A5J9VBK4"/>
<evidence type="ECO:0000256" key="2">
    <source>
        <dbReference type="SAM" id="MobiDB-lite"/>
    </source>
</evidence>
<keyword evidence="5" id="KW-1185">Reference proteome</keyword>
<evidence type="ECO:0000256" key="1">
    <source>
        <dbReference type="SAM" id="Coils"/>
    </source>
</evidence>
<evidence type="ECO:0000313" key="4">
    <source>
        <dbReference type="EMBL" id="TVU32854.1"/>
    </source>
</evidence>
<name>A0A5J9VBK4_9POAL</name>
<dbReference type="EMBL" id="RWGY01000260">
    <property type="protein sequence ID" value="TVU02907.1"/>
    <property type="molecule type" value="Genomic_DNA"/>
</dbReference>
<proteinExistence type="predicted"/>
<feature type="non-terminal residue" evidence="4">
    <location>
        <position position="1"/>
    </location>
</feature>
<evidence type="ECO:0000313" key="3">
    <source>
        <dbReference type="EMBL" id="TVU02907.1"/>
    </source>
</evidence>
<evidence type="ECO:0000313" key="5">
    <source>
        <dbReference type="Proteomes" id="UP000324897"/>
    </source>
</evidence>
<accession>A0A5J9VBK4</accession>